<reference evidence="7" key="1">
    <citation type="submission" date="2015-04" db="EMBL/GenBank/DDBJ databases">
        <authorList>
            <person name="Syromyatnikov M.Y."/>
            <person name="Popov V.N."/>
        </authorList>
    </citation>
    <scope>NUCLEOTIDE SEQUENCE</scope>
    <source>
        <strain evidence="7">MO-1</strain>
    </source>
</reference>
<dbReference type="AlphaFoldDB" id="A0A1S7LH81"/>
<evidence type="ECO:0000259" key="5">
    <source>
        <dbReference type="PROSITE" id="PS50111"/>
    </source>
</evidence>
<dbReference type="InterPro" id="IPR025991">
    <property type="entry name" value="Chemoreceptor_zinc-bind_dom"/>
</dbReference>
<dbReference type="EMBL" id="LO017727">
    <property type="protein sequence ID" value="CRH05429.1"/>
    <property type="molecule type" value="Genomic_DNA"/>
</dbReference>
<dbReference type="InterPro" id="IPR004089">
    <property type="entry name" value="MCPsignal_dom"/>
</dbReference>
<protein>
    <submittedName>
        <fullName evidence="7">Putative methyl-accepting chemotaxis sensory transducer</fullName>
    </submittedName>
</protein>
<feature type="domain" description="HAMP" evidence="6">
    <location>
        <begin position="221"/>
        <end position="274"/>
    </location>
</feature>
<dbReference type="InterPro" id="IPR003660">
    <property type="entry name" value="HAMP_dom"/>
</dbReference>
<comment type="similarity">
    <text evidence="2">Belongs to the methyl-accepting chemotaxis (MCP) protein family.</text>
</comment>
<evidence type="ECO:0000256" key="3">
    <source>
        <dbReference type="PROSITE-ProRule" id="PRU00284"/>
    </source>
</evidence>
<accession>A0A1S7LH81</accession>
<feature type="region of interest" description="Disordered" evidence="4">
    <location>
        <begin position="592"/>
        <end position="619"/>
    </location>
</feature>
<dbReference type="SMART" id="SM00304">
    <property type="entry name" value="HAMP"/>
    <property type="match status" value="1"/>
</dbReference>
<evidence type="ECO:0000256" key="1">
    <source>
        <dbReference type="ARBA" id="ARBA00023224"/>
    </source>
</evidence>
<organism evidence="7">
    <name type="scientific">Magnetococcus massalia (strain MO-1)</name>
    <dbReference type="NCBI Taxonomy" id="451514"/>
    <lineage>
        <taxon>Bacteria</taxon>
        <taxon>Pseudomonadati</taxon>
        <taxon>Pseudomonadota</taxon>
        <taxon>Magnetococcia</taxon>
        <taxon>Magnetococcales</taxon>
        <taxon>Magnetococcaceae</taxon>
        <taxon>Magnetococcus</taxon>
    </lineage>
</organism>
<dbReference type="PROSITE" id="PS50885">
    <property type="entry name" value="HAMP"/>
    <property type="match status" value="1"/>
</dbReference>
<feature type="domain" description="Methyl-accepting transducer" evidence="5">
    <location>
        <begin position="344"/>
        <end position="594"/>
    </location>
</feature>
<dbReference type="SUPFAM" id="SSF58104">
    <property type="entry name" value="Methyl-accepting chemotaxis protein (MCP) signaling domain"/>
    <property type="match status" value="2"/>
</dbReference>
<dbReference type="SMART" id="SM00283">
    <property type="entry name" value="MA"/>
    <property type="match status" value="1"/>
</dbReference>
<dbReference type="PANTHER" id="PTHR32089">
    <property type="entry name" value="METHYL-ACCEPTING CHEMOTAXIS PROTEIN MCPB"/>
    <property type="match status" value="1"/>
</dbReference>
<dbReference type="Gene3D" id="6.10.340.10">
    <property type="match status" value="1"/>
</dbReference>
<dbReference type="PROSITE" id="PS50111">
    <property type="entry name" value="CHEMOTAXIS_TRANSDUC_2"/>
    <property type="match status" value="1"/>
</dbReference>
<dbReference type="GO" id="GO:0016020">
    <property type="term" value="C:membrane"/>
    <property type="evidence" value="ECO:0007669"/>
    <property type="project" value="InterPro"/>
</dbReference>
<evidence type="ECO:0000256" key="2">
    <source>
        <dbReference type="ARBA" id="ARBA00029447"/>
    </source>
</evidence>
<dbReference type="PANTHER" id="PTHR32089:SF112">
    <property type="entry name" value="LYSOZYME-LIKE PROTEIN-RELATED"/>
    <property type="match status" value="1"/>
</dbReference>
<dbReference type="Gene3D" id="1.20.120.30">
    <property type="entry name" value="Aspartate receptor, ligand-binding domain"/>
    <property type="match status" value="1"/>
</dbReference>
<sequence length="802" mass="87361">MTIKKKMWAIAIACLVLELVLLLPTIQTIISSEHRVEQRIDTVKGELATLKQLQSEQGLVSELTQQILLVHESITLYCDEEEGWDIPRIQKKYDAYNAMRTKLTAVWPKDGSEEVLQGLYDSVETIADMGIGHNEEDETREELLASVNLMMSELLHSISNVSHVYGRYMDGRIKELSGKIVHEIDETQEGLVNLSARTLLGMSLQAITAALLIALMFFTLRWILQRLHLIQEVLARVKEGKITERVPENGPADEITDISDGVNDTLVELNAMIREIRIHVAGTLPPVSQEFADGIERLNKKAETVYAAIGTADQANKALTVKMRENVKNATDWIVHALDDISKAATVQSESASSVALAADDSSLQANTLSAATEQMSANLNDVNANLSNISDLMEGVSGIMMENASSQGQVLTISATAVEKASSAADSVQRTQEVMTSLAGAAKEISAAVGSIQNIAQQTNMLALNASIEAAGAGEAGKGFAVVANEVKELATQTEEATKQITLRVQGIQEGTSTATNQVRDMVEVVNTLTAINREIGEMAEEQSGLVQRAEESVNGVTEATRNVSRNMDELHAASMEISRTVGELSMNSQTLSSTAQQMSENAQTASEQSVQANSHAEQVLATVSEAVQATEQMDREMRSVITVMGNLLATNNTIKLFIGVLREVEVKLNHAQSNFDLGSEPLDMSKIKGAHLAWLTKLEKHASGEEPLQNGGDYRKCPLGQWFYDPEQGARMEHLDAYGVVDRAHQIVHQLAGEIIVLLDQNDREGADALMAKLYDQRGALFAGLDDLYHSAVEHRIGVE</sequence>
<keyword evidence="1 3" id="KW-0807">Transducer</keyword>
<evidence type="ECO:0000256" key="4">
    <source>
        <dbReference type="SAM" id="MobiDB-lite"/>
    </source>
</evidence>
<evidence type="ECO:0000259" key="6">
    <source>
        <dbReference type="PROSITE" id="PS50885"/>
    </source>
</evidence>
<feature type="compositionally biased region" description="Polar residues" evidence="4">
    <location>
        <begin position="592"/>
        <end position="618"/>
    </location>
</feature>
<dbReference type="Pfam" id="PF13682">
    <property type="entry name" value="CZB"/>
    <property type="match status" value="1"/>
</dbReference>
<dbReference type="Gene3D" id="1.10.287.950">
    <property type="entry name" value="Methyl-accepting chemotaxis protein"/>
    <property type="match status" value="1"/>
</dbReference>
<gene>
    <name evidence="7" type="ORF">MAGMO_1236</name>
</gene>
<dbReference type="GO" id="GO:0007165">
    <property type="term" value="P:signal transduction"/>
    <property type="evidence" value="ECO:0007669"/>
    <property type="project" value="UniProtKB-KW"/>
</dbReference>
<name>A0A1S7LH81_MAGMO</name>
<dbReference type="Pfam" id="PF00015">
    <property type="entry name" value="MCPsignal"/>
    <property type="match status" value="1"/>
</dbReference>
<evidence type="ECO:0000313" key="7">
    <source>
        <dbReference type="EMBL" id="CRH05429.1"/>
    </source>
</evidence>
<proteinExistence type="inferred from homology"/>